<dbReference type="HOGENOM" id="CLU_053902_0_0_1"/>
<reference evidence="4 5" key="1">
    <citation type="journal article" date="2012" name="Science">
        <title>The Paleozoic origin of enzymatic lignin decomposition reconstructed from 31 fungal genomes.</title>
        <authorList>
            <person name="Floudas D."/>
            <person name="Binder M."/>
            <person name="Riley R."/>
            <person name="Barry K."/>
            <person name="Blanchette R.A."/>
            <person name="Henrissat B."/>
            <person name="Martinez A.T."/>
            <person name="Otillar R."/>
            <person name="Spatafora J.W."/>
            <person name="Yadav J.S."/>
            <person name="Aerts A."/>
            <person name="Benoit I."/>
            <person name="Boyd A."/>
            <person name="Carlson A."/>
            <person name="Copeland A."/>
            <person name="Coutinho P.M."/>
            <person name="de Vries R.P."/>
            <person name="Ferreira P."/>
            <person name="Findley K."/>
            <person name="Foster B."/>
            <person name="Gaskell J."/>
            <person name="Glotzer D."/>
            <person name="Gorecki P."/>
            <person name="Heitman J."/>
            <person name="Hesse C."/>
            <person name="Hori C."/>
            <person name="Igarashi K."/>
            <person name="Jurgens J.A."/>
            <person name="Kallen N."/>
            <person name="Kersten P."/>
            <person name="Kohler A."/>
            <person name="Kuees U."/>
            <person name="Kumar T.K.A."/>
            <person name="Kuo A."/>
            <person name="LaButti K."/>
            <person name="Larrondo L.F."/>
            <person name="Lindquist E."/>
            <person name="Ling A."/>
            <person name="Lombard V."/>
            <person name="Lucas S."/>
            <person name="Lundell T."/>
            <person name="Martin R."/>
            <person name="McLaughlin D.J."/>
            <person name="Morgenstern I."/>
            <person name="Morin E."/>
            <person name="Murat C."/>
            <person name="Nagy L.G."/>
            <person name="Nolan M."/>
            <person name="Ohm R.A."/>
            <person name="Patyshakuliyeva A."/>
            <person name="Rokas A."/>
            <person name="Ruiz-Duenas F.J."/>
            <person name="Sabat G."/>
            <person name="Salamov A."/>
            <person name="Samejima M."/>
            <person name="Schmutz J."/>
            <person name="Slot J.C."/>
            <person name="St John F."/>
            <person name="Stenlid J."/>
            <person name="Sun H."/>
            <person name="Sun S."/>
            <person name="Syed K."/>
            <person name="Tsang A."/>
            <person name="Wiebenga A."/>
            <person name="Young D."/>
            <person name="Pisabarro A."/>
            <person name="Eastwood D.C."/>
            <person name="Martin F."/>
            <person name="Cullen D."/>
            <person name="Grigoriev I.V."/>
            <person name="Hibbett D.S."/>
        </authorList>
    </citation>
    <scope>NUCLEOTIDE SEQUENCE [LARGE SCALE GENOMIC DNA]</scope>
    <source>
        <strain evidence="4 5">DJM-731 SS1</strain>
    </source>
</reference>
<dbReference type="PANTHER" id="PTHR35192">
    <property type="entry name" value="PROTEIN, PUTATIVE-RELATED"/>
    <property type="match status" value="1"/>
</dbReference>
<dbReference type="EMBL" id="JH795863">
    <property type="protein sequence ID" value="EJU02046.1"/>
    <property type="molecule type" value="Genomic_DNA"/>
</dbReference>
<gene>
    <name evidence="4" type="ORF">DACRYDRAFT_22430</name>
</gene>
<dbReference type="GeneID" id="63687856"/>
<evidence type="ECO:0000313" key="5">
    <source>
        <dbReference type="Proteomes" id="UP000030653"/>
    </source>
</evidence>
<dbReference type="Pfam" id="PF21671">
    <property type="entry name" value="CPL1-like"/>
    <property type="match status" value="1"/>
</dbReference>
<dbReference type="Proteomes" id="UP000030653">
    <property type="component" value="Unassembled WGS sequence"/>
</dbReference>
<keyword evidence="2" id="KW-0732">Signal</keyword>
<dbReference type="OMA" id="CPSNWEW"/>
<feature type="domain" description="Protein CPL1-like" evidence="3">
    <location>
        <begin position="164"/>
        <end position="224"/>
    </location>
</feature>
<proteinExistence type="predicted"/>
<feature type="region of interest" description="Disordered" evidence="1">
    <location>
        <begin position="105"/>
        <end position="133"/>
    </location>
</feature>
<accession>M5FW07</accession>
<evidence type="ECO:0000313" key="4">
    <source>
        <dbReference type="EMBL" id="EJU02046.1"/>
    </source>
</evidence>
<evidence type="ECO:0000256" key="2">
    <source>
        <dbReference type="SAM" id="SignalP"/>
    </source>
</evidence>
<feature type="chain" id="PRO_5004067374" description="Protein CPL1-like domain-containing protein" evidence="2">
    <location>
        <begin position="22"/>
        <end position="226"/>
    </location>
</feature>
<dbReference type="InterPro" id="IPR038955">
    <property type="entry name" value="PriA/CPL1_fungi"/>
</dbReference>
<protein>
    <recommendedName>
        <fullName evidence="3">Protein CPL1-like domain-containing protein</fullName>
    </recommendedName>
</protein>
<name>M5FW07_DACPD</name>
<dbReference type="PANTHER" id="PTHR35192:SF2">
    <property type="entry name" value="APPLE DOMAIN-CONTAINING PROTEIN"/>
    <property type="match status" value="1"/>
</dbReference>
<keyword evidence="5" id="KW-1185">Reference proteome</keyword>
<organism evidence="4 5">
    <name type="scientific">Dacryopinax primogenitus (strain DJM 731)</name>
    <name type="common">Brown rot fungus</name>
    <dbReference type="NCBI Taxonomy" id="1858805"/>
    <lineage>
        <taxon>Eukaryota</taxon>
        <taxon>Fungi</taxon>
        <taxon>Dikarya</taxon>
        <taxon>Basidiomycota</taxon>
        <taxon>Agaricomycotina</taxon>
        <taxon>Dacrymycetes</taxon>
        <taxon>Dacrymycetales</taxon>
        <taxon>Dacrymycetaceae</taxon>
        <taxon>Dacryopinax</taxon>
    </lineage>
</organism>
<dbReference type="AlphaFoldDB" id="M5FW07"/>
<evidence type="ECO:0000256" key="1">
    <source>
        <dbReference type="SAM" id="MobiDB-lite"/>
    </source>
</evidence>
<evidence type="ECO:0000259" key="3">
    <source>
        <dbReference type="Pfam" id="PF21671"/>
    </source>
</evidence>
<dbReference type="OrthoDB" id="439917at2759"/>
<dbReference type="STRING" id="1858805.M5FW07"/>
<sequence>MLFGRTLAAALLAAAAPAVLAAVSQRTGLVDRTTSCAQGMFFWSVKEVCLPTGSKASASNPPSGKSCPNDYYYHSGYSCCVPEQPNTPQPSQGSSCPNSWPWSQEDQCCKQPQPSPSAPQPSGKYHGSGHNKLRRAGGVMRTRAAMDCPAGLKACSIGFHLGEFECIDPFQDLTSCGGCVAPGESGKDCTDIASAKSVGCNAGKCEVYECQPGFEPSLDGSACVKA</sequence>
<feature type="signal peptide" evidence="2">
    <location>
        <begin position="1"/>
        <end position="21"/>
    </location>
</feature>
<dbReference type="InterPro" id="IPR048661">
    <property type="entry name" value="CPL1-like"/>
</dbReference>
<dbReference type="RefSeq" id="XP_040628943.1">
    <property type="nucleotide sequence ID" value="XM_040772794.1"/>
</dbReference>